<dbReference type="GO" id="GO:0005524">
    <property type="term" value="F:ATP binding"/>
    <property type="evidence" value="ECO:0007669"/>
    <property type="project" value="UniProtKB-KW"/>
</dbReference>
<dbReference type="InterPro" id="IPR003593">
    <property type="entry name" value="AAA+_ATPase"/>
</dbReference>
<keyword evidence="9" id="KW-0732">Signal</keyword>
<feature type="domain" description="ABC transmembrane type-1" evidence="11">
    <location>
        <begin position="545"/>
        <end position="724"/>
    </location>
</feature>
<reference evidence="12 13" key="1">
    <citation type="submission" date="2018-05" db="EMBL/GenBank/DDBJ databases">
        <title>Whole genome sequencing for identification of molecular markers to develop diagnostic detection tools for the regulated plant pathogen Lachnellula willkommii.</title>
        <authorList>
            <person name="Giroux E."/>
            <person name="Bilodeau G."/>
        </authorList>
    </citation>
    <scope>NUCLEOTIDE SEQUENCE [LARGE SCALE GENOMIC DNA]</scope>
    <source>
        <strain evidence="12 13">CBS 203.66</strain>
    </source>
</reference>
<feature type="signal peptide" evidence="9">
    <location>
        <begin position="1"/>
        <end position="18"/>
    </location>
</feature>
<dbReference type="Pfam" id="PF00664">
    <property type="entry name" value="ABC_membrane"/>
    <property type="match status" value="1"/>
</dbReference>
<dbReference type="GO" id="GO:0016020">
    <property type="term" value="C:membrane"/>
    <property type="evidence" value="ECO:0007669"/>
    <property type="project" value="UniProtKB-SubCell"/>
</dbReference>
<dbReference type="InterPro" id="IPR011527">
    <property type="entry name" value="ABC1_TM_dom"/>
</dbReference>
<dbReference type="Gene3D" id="3.40.50.300">
    <property type="entry name" value="P-loop containing nucleotide triphosphate hydrolases"/>
    <property type="match status" value="2"/>
</dbReference>
<feature type="transmembrane region" description="Helical" evidence="8">
    <location>
        <begin position="667"/>
        <end position="690"/>
    </location>
</feature>
<dbReference type="CDD" id="cd18580">
    <property type="entry name" value="ABC_6TM_ABCC_D2"/>
    <property type="match status" value="1"/>
</dbReference>
<evidence type="ECO:0000256" key="6">
    <source>
        <dbReference type="ARBA" id="ARBA00022989"/>
    </source>
</evidence>
<feature type="chain" id="PRO_5035754701" evidence="9">
    <location>
        <begin position="19"/>
        <end position="990"/>
    </location>
</feature>
<feature type="transmembrane region" description="Helical" evidence="8">
    <location>
        <begin position="521"/>
        <end position="544"/>
    </location>
</feature>
<dbReference type="PANTHER" id="PTHR24223">
    <property type="entry name" value="ATP-BINDING CASSETTE SUB-FAMILY C"/>
    <property type="match status" value="1"/>
</dbReference>
<evidence type="ECO:0000256" key="2">
    <source>
        <dbReference type="ARBA" id="ARBA00022448"/>
    </source>
</evidence>
<keyword evidence="4" id="KW-0547">Nucleotide-binding</keyword>
<dbReference type="InterPro" id="IPR044726">
    <property type="entry name" value="ABCC_6TM_D2"/>
</dbReference>
<comment type="caution">
    <text evidence="12">The sequence shown here is derived from an EMBL/GenBank/DDBJ whole genome shotgun (WGS) entry which is preliminary data.</text>
</comment>
<dbReference type="InterPro" id="IPR027417">
    <property type="entry name" value="P-loop_NTPase"/>
</dbReference>
<dbReference type="Gene3D" id="1.20.1560.10">
    <property type="entry name" value="ABC transporter type 1, transmembrane domain"/>
    <property type="match status" value="2"/>
</dbReference>
<feature type="domain" description="ABC transporter" evidence="10">
    <location>
        <begin position="205"/>
        <end position="425"/>
    </location>
</feature>
<feature type="transmembrane region" description="Helical" evidence="8">
    <location>
        <begin position="76"/>
        <end position="103"/>
    </location>
</feature>
<dbReference type="PANTHER" id="PTHR24223:SF399">
    <property type="entry name" value="ABC TRANSPORTER ATNG"/>
    <property type="match status" value="1"/>
</dbReference>
<dbReference type="CDD" id="cd03244">
    <property type="entry name" value="ABCC_MRP_domain2"/>
    <property type="match status" value="1"/>
</dbReference>
<evidence type="ECO:0000256" key="4">
    <source>
        <dbReference type="ARBA" id="ARBA00022741"/>
    </source>
</evidence>
<feature type="transmembrane region" description="Helical" evidence="8">
    <location>
        <begin position="556"/>
        <end position="579"/>
    </location>
</feature>
<keyword evidence="13" id="KW-1185">Reference proteome</keyword>
<dbReference type="GO" id="GO:0016887">
    <property type="term" value="F:ATP hydrolysis activity"/>
    <property type="evidence" value="ECO:0007669"/>
    <property type="project" value="InterPro"/>
</dbReference>
<organism evidence="12 13">
    <name type="scientific">Lachnellula arida</name>
    <dbReference type="NCBI Taxonomy" id="1316785"/>
    <lineage>
        <taxon>Eukaryota</taxon>
        <taxon>Fungi</taxon>
        <taxon>Dikarya</taxon>
        <taxon>Ascomycota</taxon>
        <taxon>Pezizomycotina</taxon>
        <taxon>Leotiomycetes</taxon>
        <taxon>Helotiales</taxon>
        <taxon>Lachnaceae</taxon>
        <taxon>Lachnellula</taxon>
    </lineage>
</organism>
<dbReference type="PROSITE" id="PS50929">
    <property type="entry name" value="ABC_TM1F"/>
    <property type="match status" value="1"/>
</dbReference>
<keyword evidence="3 8" id="KW-0812">Transmembrane</keyword>
<keyword evidence="6 8" id="KW-1133">Transmembrane helix</keyword>
<protein>
    <submittedName>
        <fullName evidence="12">ABC transporter FUM19</fullName>
    </submittedName>
</protein>
<evidence type="ECO:0000259" key="11">
    <source>
        <dbReference type="PROSITE" id="PS50929"/>
    </source>
</evidence>
<dbReference type="InterPro" id="IPR003439">
    <property type="entry name" value="ABC_transporter-like_ATP-bd"/>
</dbReference>
<dbReference type="Proteomes" id="UP000469559">
    <property type="component" value="Unassembled WGS sequence"/>
</dbReference>
<evidence type="ECO:0000256" key="3">
    <source>
        <dbReference type="ARBA" id="ARBA00022692"/>
    </source>
</evidence>
<evidence type="ECO:0000256" key="7">
    <source>
        <dbReference type="ARBA" id="ARBA00023136"/>
    </source>
</evidence>
<feature type="transmembrane region" description="Helical" evidence="8">
    <location>
        <begin position="696"/>
        <end position="716"/>
    </location>
</feature>
<dbReference type="SUPFAM" id="SSF90123">
    <property type="entry name" value="ABC transporter transmembrane region"/>
    <property type="match status" value="2"/>
</dbReference>
<evidence type="ECO:0000313" key="12">
    <source>
        <dbReference type="EMBL" id="TVY15653.1"/>
    </source>
</evidence>
<keyword evidence="7 8" id="KW-0472">Membrane</keyword>
<sequence length="990" mass="109489">MAHIPLACLILGFPIATAAGNAQMPWLNAIEKRLASTAKALGAMKGLKMTGLAATTYHKIANLRSLEIRSSRRYRILNIFAFVINFGSYILASVWGFAVFSLLAKSNNAGGTLTESIAFSAFSLFELLEAPVRYAIGSFENAQTVLNSFRRIQEYLLSAEQVDYRITPGCEALPLSLSPSCSQDITESKIAEDSTPHTGNFNFAVMAQDASARYTTGGDPVLQDLNFSIPQKKTTIIFGPVGSGKSSLLKLLLGEMPITSGSVSTNFTRAAYCSQSPWITWGTVKSNIIGMSSWDELWYRNVVRVCALSKDFETLMHGDQTSTGSEGCRLSGGQKMRLSLARALYSKNPIVILDDVLTGLDRATEQHILDEVFGPNGLLRQLESTVIMATSSDHFIFLDENGRVSQKETPESVSKSANEVQNLATLSPRLCRPPFEHQQPALHELGNFEDPEPDASRRTGDMKNYPYYARIAGWSTISFYLFACVIFVFGINFRYEALLTISAVWLQLWTNANAFNPNEHIGYWLGVFGSIGAITLLGCGTAEWFSQDLELIDNDLPMAITQTIFEFLSAIFTAVLVFIGSGYVAATAPLCISALFLIQFYYLRTSRQLRLLDIEAKAPLFSQFLETISGTSSIRAYGWTEDYIQRNCQALNTSQKPYYLLWCIQRWLTLVLDLLNAGIAILLVSLATNLRTGSTTFLGTALFNVVIFSATLQTFVTQWTEVETALGAISRIRSYVNKVQDENLANEVDNVPTDWPEHGAVTLKDLSASYESSAEPVLKEISLSVNAGEKVAICGRTGSGKSSLIAALLRIVEIDSGTICIDGIDISTIPRDEVRRRINTLSQDPFFLPGSVRENLDPLQTASDDRMIEALRVVCIWDFLHSRGGLDGDMREDQLSQGQRKLFCLARAVVRPGKILIMDEAMSGVDSETEELMQKVIRNEFRDRTVIEIVHKLYTVLDYDRVVLLDEGRIIEEGVPGELATRSTSAFYTE</sequence>
<evidence type="ECO:0000256" key="5">
    <source>
        <dbReference type="ARBA" id="ARBA00022840"/>
    </source>
</evidence>
<dbReference type="Pfam" id="PF00005">
    <property type="entry name" value="ABC_tran"/>
    <property type="match status" value="2"/>
</dbReference>
<feature type="transmembrane region" description="Helical" evidence="8">
    <location>
        <begin position="467"/>
        <end position="490"/>
    </location>
</feature>
<dbReference type="SUPFAM" id="SSF52540">
    <property type="entry name" value="P-loop containing nucleoside triphosphate hydrolases"/>
    <property type="match status" value="2"/>
</dbReference>
<dbReference type="SMART" id="SM00382">
    <property type="entry name" value="AAA"/>
    <property type="match status" value="2"/>
</dbReference>
<evidence type="ECO:0000256" key="8">
    <source>
        <dbReference type="SAM" id="Phobius"/>
    </source>
</evidence>
<evidence type="ECO:0000256" key="1">
    <source>
        <dbReference type="ARBA" id="ARBA00004141"/>
    </source>
</evidence>
<proteinExistence type="predicted"/>
<keyword evidence="2" id="KW-0813">Transport</keyword>
<gene>
    <name evidence="12" type="primary">FUM19_2</name>
    <name evidence="12" type="ORF">LARI1_G008216</name>
</gene>
<dbReference type="FunFam" id="3.40.50.300:FF:000838">
    <property type="entry name" value="ABC multidrug transporter (Eurofung)"/>
    <property type="match status" value="1"/>
</dbReference>
<evidence type="ECO:0000256" key="9">
    <source>
        <dbReference type="SAM" id="SignalP"/>
    </source>
</evidence>
<dbReference type="PROSITE" id="PS00211">
    <property type="entry name" value="ABC_TRANSPORTER_1"/>
    <property type="match status" value="2"/>
</dbReference>
<dbReference type="EMBL" id="QGMF01000469">
    <property type="protein sequence ID" value="TVY15653.1"/>
    <property type="molecule type" value="Genomic_DNA"/>
</dbReference>
<evidence type="ECO:0000259" key="10">
    <source>
        <dbReference type="PROSITE" id="PS50893"/>
    </source>
</evidence>
<dbReference type="InterPro" id="IPR036640">
    <property type="entry name" value="ABC1_TM_sf"/>
</dbReference>
<name>A0A8T9BB86_9HELO</name>
<keyword evidence="5" id="KW-0067">ATP-binding</keyword>
<dbReference type="OrthoDB" id="6500128at2759"/>
<dbReference type="PROSITE" id="PS50893">
    <property type="entry name" value="ABC_TRANSPORTER_2"/>
    <property type="match status" value="2"/>
</dbReference>
<feature type="domain" description="ABC transporter" evidence="10">
    <location>
        <begin position="761"/>
        <end position="989"/>
    </location>
</feature>
<dbReference type="InterPro" id="IPR017871">
    <property type="entry name" value="ABC_transporter-like_CS"/>
</dbReference>
<comment type="subcellular location">
    <subcellularLocation>
        <location evidence="1">Membrane</location>
        <topology evidence="1">Multi-pass membrane protein</topology>
    </subcellularLocation>
</comment>
<dbReference type="GO" id="GO:0140359">
    <property type="term" value="F:ABC-type transporter activity"/>
    <property type="evidence" value="ECO:0007669"/>
    <property type="project" value="InterPro"/>
</dbReference>
<feature type="transmembrane region" description="Helical" evidence="8">
    <location>
        <begin position="585"/>
        <end position="603"/>
    </location>
</feature>
<evidence type="ECO:0000313" key="13">
    <source>
        <dbReference type="Proteomes" id="UP000469559"/>
    </source>
</evidence>
<accession>A0A8T9BB86</accession>
<dbReference type="AlphaFoldDB" id="A0A8T9BB86"/>
<dbReference type="InterPro" id="IPR050173">
    <property type="entry name" value="ABC_transporter_C-like"/>
</dbReference>